<proteinExistence type="predicted"/>
<keyword evidence="3" id="KW-1185">Reference proteome</keyword>
<dbReference type="NCBIfam" id="TIGR02608">
    <property type="entry name" value="delta_60_rpt"/>
    <property type="match status" value="6"/>
</dbReference>
<dbReference type="Gene3D" id="2.80.10.50">
    <property type="match status" value="3"/>
</dbReference>
<gene>
    <name evidence="2" type="ORF">GCM10009844_23530</name>
</gene>
<dbReference type="Proteomes" id="UP001501771">
    <property type="component" value="Unassembled WGS sequence"/>
</dbReference>
<evidence type="ECO:0000313" key="3">
    <source>
        <dbReference type="Proteomes" id="UP001501771"/>
    </source>
</evidence>
<dbReference type="Pfam" id="PF17164">
    <property type="entry name" value="DUF5122"/>
    <property type="match status" value="6"/>
</dbReference>
<sequence length="429" mass="44267">MRLTRLAAVLAAAVVLAPGGAQAAVGDPGSLDRSFSGDGRAVLDYGSRYDDQQATDVLPLPSGKTVVVSALSTSTGSAFGVARLRANGTPDPHFSANGRRTTTFTGNDAPHRVVSLGDGRILVAGSAGGAFGLVAYQHDGSLDPSFGTGGKVVTDVSPGADRVLDLRREPDGSILAAGIAGDQFATVRYDADGSLDHSFGAGGVVLTTDGFPGDPYAVRLAPDGKLLATGMGDRDSQDVRPLLVSRYDVDGSLDQTFGGDGRVTTVPQSADYQDAEYLEGDALLVDPEGRVLVGGELDWADYSFFCLVRYLPDGTLDASFADDGLAIDGGDGYYAQIRSLAQQADGKIVAAGWTDRVRKSLTLAVLRYTTTGERDTTFSGDGDAIIGFGGQPRSSAYAVAVRGSRIVAAGDAYGLVGARTVGVVAQLRQ</sequence>
<keyword evidence="1" id="KW-0732">Signal</keyword>
<dbReference type="SUPFAM" id="SSF101898">
    <property type="entry name" value="NHL repeat"/>
    <property type="match status" value="1"/>
</dbReference>
<name>A0ABP5LL20_9ACTN</name>
<accession>A0ABP5LL20</accession>
<dbReference type="EMBL" id="BAAAQR010000006">
    <property type="protein sequence ID" value="GAA2146882.1"/>
    <property type="molecule type" value="Genomic_DNA"/>
</dbReference>
<protein>
    <recommendedName>
        <fullName evidence="4">Delta-60 repeat domain-containing protein</fullName>
    </recommendedName>
</protein>
<evidence type="ECO:0008006" key="4">
    <source>
        <dbReference type="Google" id="ProtNLM"/>
    </source>
</evidence>
<dbReference type="InterPro" id="IPR013431">
    <property type="entry name" value="Delta_60_rpt"/>
</dbReference>
<feature type="signal peptide" evidence="1">
    <location>
        <begin position="1"/>
        <end position="23"/>
    </location>
</feature>
<comment type="caution">
    <text evidence="2">The sequence shown here is derived from an EMBL/GenBank/DDBJ whole genome shotgun (WGS) entry which is preliminary data.</text>
</comment>
<organism evidence="2 3">
    <name type="scientific">Nocardioides koreensis</name>
    <dbReference type="NCBI Taxonomy" id="433651"/>
    <lineage>
        <taxon>Bacteria</taxon>
        <taxon>Bacillati</taxon>
        <taxon>Actinomycetota</taxon>
        <taxon>Actinomycetes</taxon>
        <taxon>Propionibacteriales</taxon>
        <taxon>Nocardioidaceae</taxon>
        <taxon>Nocardioides</taxon>
    </lineage>
</organism>
<evidence type="ECO:0000313" key="2">
    <source>
        <dbReference type="EMBL" id="GAA2146882.1"/>
    </source>
</evidence>
<dbReference type="RefSeq" id="WP_344151946.1">
    <property type="nucleotide sequence ID" value="NZ_BAAAQR010000006.1"/>
</dbReference>
<evidence type="ECO:0000256" key="1">
    <source>
        <dbReference type="SAM" id="SignalP"/>
    </source>
</evidence>
<feature type="chain" id="PRO_5047201260" description="Delta-60 repeat domain-containing protein" evidence="1">
    <location>
        <begin position="24"/>
        <end position="429"/>
    </location>
</feature>
<reference evidence="3" key="1">
    <citation type="journal article" date="2019" name="Int. J. Syst. Evol. Microbiol.">
        <title>The Global Catalogue of Microorganisms (GCM) 10K type strain sequencing project: providing services to taxonomists for standard genome sequencing and annotation.</title>
        <authorList>
            <consortium name="The Broad Institute Genomics Platform"/>
            <consortium name="The Broad Institute Genome Sequencing Center for Infectious Disease"/>
            <person name="Wu L."/>
            <person name="Ma J."/>
        </authorList>
    </citation>
    <scope>NUCLEOTIDE SEQUENCE [LARGE SCALE GENOMIC DNA]</scope>
    <source>
        <strain evidence="3">JCM 16022</strain>
    </source>
</reference>